<sequence>MFLKSQQRNGRLEAAIGNKEVMATRASDSKAKVRPAHTRKLRNPWPRLKTCGSRSDQRGRAAAPPLVRFLFFFSINDKFAFRYDLTLKAMN</sequence>
<reference evidence="2" key="1">
    <citation type="submission" date="2022-03" db="EMBL/GenBank/DDBJ databases">
        <authorList>
            <person name="Lindestad O."/>
        </authorList>
    </citation>
    <scope>NUCLEOTIDE SEQUENCE</scope>
</reference>
<name>A0A8S4SJZ0_9NEOP</name>
<keyword evidence="3" id="KW-1185">Reference proteome</keyword>
<proteinExistence type="predicted"/>
<evidence type="ECO:0000256" key="1">
    <source>
        <dbReference type="SAM" id="MobiDB-lite"/>
    </source>
</evidence>
<dbReference type="Proteomes" id="UP000838756">
    <property type="component" value="Unassembled WGS sequence"/>
</dbReference>
<evidence type="ECO:0000313" key="2">
    <source>
        <dbReference type="EMBL" id="CAH2265694.1"/>
    </source>
</evidence>
<dbReference type="AlphaFoldDB" id="A0A8S4SJZ0"/>
<evidence type="ECO:0000313" key="3">
    <source>
        <dbReference type="Proteomes" id="UP000838756"/>
    </source>
</evidence>
<organism evidence="2 3">
    <name type="scientific">Pararge aegeria aegeria</name>
    <dbReference type="NCBI Taxonomy" id="348720"/>
    <lineage>
        <taxon>Eukaryota</taxon>
        <taxon>Metazoa</taxon>
        <taxon>Ecdysozoa</taxon>
        <taxon>Arthropoda</taxon>
        <taxon>Hexapoda</taxon>
        <taxon>Insecta</taxon>
        <taxon>Pterygota</taxon>
        <taxon>Neoptera</taxon>
        <taxon>Endopterygota</taxon>
        <taxon>Lepidoptera</taxon>
        <taxon>Glossata</taxon>
        <taxon>Ditrysia</taxon>
        <taxon>Papilionoidea</taxon>
        <taxon>Nymphalidae</taxon>
        <taxon>Satyrinae</taxon>
        <taxon>Satyrini</taxon>
        <taxon>Parargina</taxon>
        <taxon>Pararge</taxon>
    </lineage>
</organism>
<comment type="caution">
    <text evidence="2">The sequence shown here is derived from an EMBL/GenBank/DDBJ whole genome shotgun (WGS) entry which is preliminary data.</text>
</comment>
<feature type="compositionally biased region" description="Basic residues" evidence="1">
    <location>
        <begin position="32"/>
        <end position="42"/>
    </location>
</feature>
<accession>A0A8S4SJZ0</accession>
<protein>
    <submittedName>
        <fullName evidence="2">Jg4944 protein</fullName>
    </submittedName>
</protein>
<dbReference type="EMBL" id="CAKXAJ010026290">
    <property type="protein sequence ID" value="CAH2265694.1"/>
    <property type="molecule type" value="Genomic_DNA"/>
</dbReference>
<gene>
    <name evidence="2" type="primary">jg4944</name>
    <name evidence="2" type="ORF">PAEG_LOCUS25032</name>
</gene>
<feature type="region of interest" description="Disordered" evidence="1">
    <location>
        <begin position="24"/>
        <end position="59"/>
    </location>
</feature>